<sequence>MILAPISYKKTDSTFYAHVTARFCRKKNRKIRSNLS</sequence>
<name>I3S6U5_LOTJA</name>
<dbReference type="EMBL" id="BT136192">
    <property type="protein sequence ID" value="AFK35987.1"/>
    <property type="molecule type" value="mRNA"/>
</dbReference>
<reference evidence="1" key="1">
    <citation type="submission" date="2012-05" db="EMBL/GenBank/DDBJ databases">
        <authorList>
            <person name="Krishnakumar V."/>
            <person name="Cheung F."/>
            <person name="Xiao Y."/>
            <person name="Chan A."/>
            <person name="Moskal W.A."/>
            <person name="Town C.D."/>
        </authorList>
    </citation>
    <scope>NUCLEOTIDE SEQUENCE</scope>
</reference>
<dbReference type="AlphaFoldDB" id="I3S6U5"/>
<evidence type="ECO:0000313" key="1">
    <source>
        <dbReference type="EMBL" id="AFK35987.1"/>
    </source>
</evidence>
<protein>
    <submittedName>
        <fullName evidence="1">Uncharacterized protein</fullName>
    </submittedName>
</protein>
<organism evidence="1">
    <name type="scientific">Lotus japonicus</name>
    <name type="common">Lotus corniculatus var. japonicus</name>
    <dbReference type="NCBI Taxonomy" id="34305"/>
    <lineage>
        <taxon>Eukaryota</taxon>
        <taxon>Viridiplantae</taxon>
        <taxon>Streptophyta</taxon>
        <taxon>Embryophyta</taxon>
        <taxon>Tracheophyta</taxon>
        <taxon>Spermatophyta</taxon>
        <taxon>Magnoliopsida</taxon>
        <taxon>eudicotyledons</taxon>
        <taxon>Gunneridae</taxon>
        <taxon>Pentapetalae</taxon>
        <taxon>rosids</taxon>
        <taxon>fabids</taxon>
        <taxon>Fabales</taxon>
        <taxon>Fabaceae</taxon>
        <taxon>Papilionoideae</taxon>
        <taxon>50 kb inversion clade</taxon>
        <taxon>NPAAA clade</taxon>
        <taxon>Hologalegina</taxon>
        <taxon>robinioid clade</taxon>
        <taxon>Loteae</taxon>
        <taxon>Lotus</taxon>
    </lineage>
</organism>
<proteinExistence type="evidence at transcript level"/>
<accession>I3S6U5</accession>